<comment type="subcellular location">
    <subcellularLocation>
        <location evidence="1">Cytoplasm</location>
        <location evidence="1">Cytoskeleton</location>
    </subcellularLocation>
</comment>
<keyword evidence="3" id="KW-0963">Cytoplasm</keyword>
<evidence type="ECO:0000313" key="9">
    <source>
        <dbReference type="WBParaSite" id="PSAMB.scaffold2476size22971.g17949.t1"/>
    </source>
</evidence>
<dbReference type="PANTHER" id="PTHR21255">
    <property type="entry name" value="T-COMPLEX-ASSOCIATED-TESTIS-EXPRESSED 1/ DYNEIN LIGHT CHAIN"/>
    <property type="match status" value="1"/>
</dbReference>
<dbReference type="FunFam" id="3.30.1140.40:FF:000001">
    <property type="entry name" value="Dynein light chain Tctex-type 1"/>
    <property type="match status" value="1"/>
</dbReference>
<keyword evidence="8" id="KW-1185">Reference proteome</keyword>
<organism evidence="8 9">
    <name type="scientific">Plectus sambesii</name>
    <dbReference type="NCBI Taxonomy" id="2011161"/>
    <lineage>
        <taxon>Eukaryota</taxon>
        <taxon>Metazoa</taxon>
        <taxon>Ecdysozoa</taxon>
        <taxon>Nematoda</taxon>
        <taxon>Chromadorea</taxon>
        <taxon>Plectida</taxon>
        <taxon>Plectina</taxon>
        <taxon>Plectoidea</taxon>
        <taxon>Plectidae</taxon>
        <taxon>Plectus</taxon>
    </lineage>
</organism>
<evidence type="ECO:0000256" key="6">
    <source>
        <dbReference type="ARBA" id="ARBA00023175"/>
    </source>
</evidence>
<sequence>MVDGPSSAGFSQEDVQGLAKEVIEGVLGTNSYQHNNVNMWTQSIVEGTLAQLTKMSKPFKYIVTCVIMQKNGAGLHIASSCFWDNSTDGSCMVRWENKSLYCVVSIFGCAI</sequence>
<keyword evidence="4" id="KW-0493">Microtubule</keyword>
<dbReference type="WBParaSite" id="PSAMB.scaffold6039size10313.g27777.t1">
    <property type="protein sequence ID" value="PSAMB.scaffold6039size10313.g27777.t1"/>
    <property type="gene ID" value="PSAMB.scaffold6039size10313.g27777"/>
</dbReference>
<protein>
    <submittedName>
        <fullName evidence="9 10">Dynein light chain Tctex-type 1</fullName>
    </submittedName>
</protein>
<keyword evidence="6" id="KW-0505">Motor protein</keyword>
<dbReference type="Gene3D" id="3.30.1140.40">
    <property type="entry name" value="Tctex-1"/>
    <property type="match status" value="1"/>
</dbReference>
<dbReference type="GO" id="GO:0045505">
    <property type="term" value="F:dynein intermediate chain binding"/>
    <property type="evidence" value="ECO:0007669"/>
    <property type="project" value="TreeGrafter"/>
</dbReference>
<proteinExistence type="inferred from homology"/>
<dbReference type="Pfam" id="PF03645">
    <property type="entry name" value="Tctex-1"/>
    <property type="match status" value="1"/>
</dbReference>
<dbReference type="WBParaSite" id="PSAMB.scaffold2476size22971.g17949.t1">
    <property type="protein sequence ID" value="PSAMB.scaffold2476size22971.g17949.t1"/>
    <property type="gene ID" value="PSAMB.scaffold2476size22971.g17949"/>
</dbReference>
<dbReference type="AlphaFoldDB" id="A0A914VTN3"/>
<evidence type="ECO:0000256" key="3">
    <source>
        <dbReference type="ARBA" id="ARBA00022490"/>
    </source>
</evidence>
<name>A0A914VTN3_9BILA</name>
<evidence type="ECO:0000256" key="7">
    <source>
        <dbReference type="ARBA" id="ARBA00023212"/>
    </source>
</evidence>
<dbReference type="GO" id="GO:0007018">
    <property type="term" value="P:microtubule-based movement"/>
    <property type="evidence" value="ECO:0007669"/>
    <property type="project" value="TreeGrafter"/>
</dbReference>
<evidence type="ECO:0000256" key="1">
    <source>
        <dbReference type="ARBA" id="ARBA00004245"/>
    </source>
</evidence>
<dbReference type="Proteomes" id="UP000887566">
    <property type="component" value="Unplaced"/>
</dbReference>
<evidence type="ECO:0000256" key="5">
    <source>
        <dbReference type="ARBA" id="ARBA00023017"/>
    </source>
</evidence>
<dbReference type="GO" id="GO:0005868">
    <property type="term" value="C:cytoplasmic dynein complex"/>
    <property type="evidence" value="ECO:0007669"/>
    <property type="project" value="TreeGrafter"/>
</dbReference>
<dbReference type="GO" id="GO:0005737">
    <property type="term" value="C:cytoplasm"/>
    <property type="evidence" value="ECO:0007669"/>
    <property type="project" value="TreeGrafter"/>
</dbReference>
<dbReference type="GO" id="GO:0005874">
    <property type="term" value="C:microtubule"/>
    <property type="evidence" value="ECO:0007669"/>
    <property type="project" value="UniProtKB-KW"/>
</dbReference>
<evidence type="ECO:0000313" key="8">
    <source>
        <dbReference type="Proteomes" id="UP000887566"/>
    </source>
</evidence>
<dbReference type="InterPro" id="IPR038586">
    <property type="entry name" value="Tctex-1-like_sf"/>
</dbReference>
<keyword evidence="7" id="KW-0206">Cytoskeleton</keyword>
<dbReference type="PANTHER" id="PTHR21255:SF4">
    <property type="entry name" value="DYNEIN LIGHT CHAIN TCTEX-TYPE"/>
    <property type="match status" value="1"/>
</dbReference>
<evidence type="ECO:0000256" key="4">
    <source>
        <dbReference type="ARBA" id="ARBA00022701"/>
    </source>
</evidence>
<keyword evidence="5" id="KW-0243">Dynein</keyword>
<reference evidence="9 10" key="1">
    <citation type="submission" date="2022-11" db="UniProtKB">
        <authorList>
            <consortium name="WormBaseParasite"/>
        </authorList>
    </citation>
    <scope>IDENTIFICATION</scope>
</reference>
<dbReference type="InterPro" id="IPR005334">
    <property type="entry name" value="Tctex-1-like"/>
</dbReference>
<comment type="similarity">
    <text evidence="2">Belongs to the dynein light chain Tctex-type family.</text>
</comment>
<evidence type="ECO:0000313" key="10">
    <source>
        <dbReference type="WBParaSite" id="PSAMB.scaffold6039size10313.g27777.t1"/>
    </source>
</evidence>
<evidence type="ECO:0000256" key="2">
    <source>
        <dbReference type="ARBA" id="ARBA00005361"/>
    </source>
</evidence>
<accession>A0A914VTN3</accession>